<sequence>MDSKKNKTLDRRAFMELSALGAAGISLASMPVLSACSSKDNSKTVWGACYHDCPDRCSWSVTTVNGKITNFQANNDAFTAGKLCDKMETFPEDVTFHPDRILYPLKRNGPKGSGQFEKISWEQGIREVAEKLHTIIAEKGGEAVLPYSYAGNMGLVQSHAISGRFFARIGASQRDGTMCGSIAATGVSATNGQTTGVLPEDIVHSRYIVLWGTNTKHSNQHLWPFIEKARNAGAKVIVVDPFQSKTAEDADWHIQPKPGTDVALALGLMHVILKENLQDQDYIDNYTSGFNELKAHVADYDPKTVATITGLEEESIITFAKDYALSAQAPSLIRVLIGMEHQSNGGGAFRSIAMLPSLTGSWRYFGGGLMHMTYELFGSALNWKAVDLPKELQQQNTRSINMVELGKVLTDTELEPGIHALFVHSSNPMTTTMDQNLIKKGLERDDLLTVVSEHFLTDTARYADYVFPATTVLENWDVLDSWGTAYININEPAIAPIGEAKPNSELYRLLAKAMGFTDSYFDDTDLDMVKKTVTSQHPYMAGITFESLRKNGGQRLKLPEKWMPHAEGNFGTKSGKCLFYDLSLKQPLPDYIPLAISEDDLKNYPFKLLSIKKSKNFLNSSHANVVRNLKTAAYHLDIHPEDAKTLQISNGDQLKVFNQKGRVLIPAQISKKVTPGVVCMPQGFWASLTEGGSSANALTSAKLADMGGGPAIQETRVNIQKV</sequence>
<keyword evidence="3 7" id="KW-0732">Signal</keyword>
<evidence type="ECO:0000256" key="1">
    <source>
        <dbReference type="ARBA" id="ARBA00010312"/>
    </source>
</evidence>
<dbReference type="InterPro" id="IPR009010">
    <property type="entry name" value="Asp_de-COase-like_dom_sf"/>
</dbReference>
<dbReference type="PANTHER" id="PTHR43742:SF6">
    <property type="entry name" value="OXIDOREDUCTASE YYAE-RELATED"/>
    <property type="match status" value="1"/>
</dbReference>
<dbReference type="Pfam" id="PF01568">
    <property type="entry name" value="Molydop_binding"/>
    <property type="match status" value="1"/>
</dbReference>
<dbReference type="InterPro" id="IPR006657">
    <property type="entry name" value="MoPterin_dinucl-bd_dom"/>
</dbReference>
<dbReference type="Gene3D" id="3.30.2070.10">
    <property type="entry name" value="Formate dehydrogenase/DMSO reductase"/>
    <property type="match status" value="1"/>
</dbReference>
<dbReference type="Proteomes" id="UP001610100">
    <property type="component" value="Unassembled WGS sequence"/>
</dbReference>
<dbReference type="Gene3D" id="2.20.25.90">
    <property type="entry name" value="ADC-like domains"/>
    <property type="match status" value="1"/>
</dbReference>
<dbReference type="InterPro" id="IPR006963">
    <property type="entry name" value="Mopterin_OxRdtase_4Fe-4S_dom"/>
</dbReference>
<evidence type="ECO:0000256" key="3">
    <source>
        <dbReference type="ARBA" id="ARBA00022729"/>
    </source>
</evidence>
<keyword evidence="5" id="KW-0408">Iron</keyword>
<gene>
    <name evidence="9" type="ORF">V8G58_02305</name>
</gene>
<dbReference type="InterPro" id="IPR006656">
    <property type="entry name" value="Mopterin_OxRdtase"/>
</dbReference>
<evidence type="ECO:0000259" key="8">
    <source>
        <dbReference type="PROSITE" id="PS51669"/>
    </source>
</evidence>
<dbReference type="RefSeq" id="WP_344739249.1">
    <property type="nucleotide sequence ID" value="NZ_BAABAY010000001.1"/>
</dbReference>
<evidence type="ECO:0000256" key="7">
    <source>
        <dbReference type="SAM" id="SignalP"/>
    </source>
</evidence>
<dbReference type="CDD" id="cd02766">
    <property type="entry name" value="MopB_3"/>
    <property type="match status" value="1"/>
</dbReference>
<feature type="domain" description="4Fe-4S Mo/W bis-MGD-type" evidence="8">
    <location>
        <begin position="42"/>
        <end position="98"/>
    </location>
</feature>
<feature type="signal peptide" evidence="7">
    <location>
        <begin position="1"/>
        <end position="34"/>
    </location>
</feature>
<keyword evidence="6" id="KW-0411">Iron-sulfur</keyword>
<dbReference type="Gene3D" id="2.40.40.20">
    <property type="match status" value="1"/>
</dbReference>
<evidence type="ECO:0000313" key="10">
    <source>
        <dbReference type="Proteomes" id="UP001610100"/>
    </source>
</evidence>
<dbReference type="Pfam" id="PF00384">
    <property type="entry name" value="Molybdopterin"/>
    <property type="match status" value="1"/>
</dbReference>
<evidence type="ECO:0000256" key="6">
    <source>
        <dbReference type="ARBA" id="ARBA00023014"/>
    </source>
</evidence>
<protein>
    <submittedName>
        <fullName evidence="9">Molybdopterin-dependent oxidoreductase</fullName>
    </submittedName>
</protein>
<proteinExistence type="inferred from homology"/>
<comment type="similarity">
    <text evidence="1">Belongs to the prokaryotic molybdopterin-containing oxidoreductase family.</text>
</comment>
<dbReference type="SMART" id="SM00926">
    <property type="entry name" value="Molybdop_Fe4S4"/>
    <property type="match status" value="1"/>
</dbReference>
<dbReference type="PANTHER" id="PTHR43742">
    <property type="entry name" value="TRIMETHYLAMINE-N-OXIDE REDUCTASE"/>
    <property type="match status" value="1"/>
</dbReference>
<dbReference type="EMBL" id="JBAWKB010000001">
    <property type="protein sequence ID" value="MFH6770751.1"/>
    <property type="molecule type" value="Genomic_DNA"/>
</dbReference>
<comment type="caution">
    <text evidence="9">The sequence shown here is derived from an EMBL/GenBank/DDBJ whole genome shotgun (WGS) entry which is preliminary data.</text>
</comment>
<dbReference type="InterPro" id="IPR006311">
    <property type="entry name" value="TAT_signal"/>
</dbReference>
<dbReference type="PROSITE" id="PS51669">
    <property type="entry name" value="4FE4S_MOW_BIS_MGD"/>
    <property type="match status" value="1"/>
</dbReference>
<dbReference type="Gene3D" id="3.40.50.740">
    <property type="match status" value="1"/>
</dbReference>
<reference evidence="9 10" key="1">
    <citation type="submission" date="2024-02" db="EMBL/GenBank/DDBJ databases">
        <title>A Gaetbulibacter species isolated from tidal flats and genomic insights of their niches.</title>
        <authorList>
            <person name="Ye Y."/>
        </authorList>
    </citation>
    <scope>NUCLEOTIDE SEQUENCE [LARGE SCALE GENOMIC DNA]</scope>
    <source>
        <strain evidence="9 10">KYW382</strain>
    </source>
</reference>
<dbReference type="InterPro" id="IPR050612">
    <property type="entry name" value="Prok_Mopterin_Oxidored"/>
</dbReference>
<dbReference type="Gene3D" id="3.40.228.10">
    <property type="entry name" value="Dimethylsulfoxide Reductase, domain 2"/>
    <property type="match status" value="1"/>
</dbReference>
<feature type="chain" id="PRO_5045459548" evidence="7">
    <location>
        <begin position="35"/>
        <end position="722"/>
    </location>
</feature>
<evidence type="ECO:0000313" key="9">
    <source>
        <dbReference type="EMBL" id="MFH6770751.1"/>
    </source>
</evidence>
<name>A0ABW7MV98_9FLAO</name>
<organism evidence="9 10">
    <name type="scientific">Gaetbulibacter aestuarii</name>
    <dbReference type="NCBI Taxonomy" id="1502358"/>
    <lineage>
        <taxon>Bacteria</taxon>
        <taxon>Pseudomonadati</taxon>
        <taxon>Bacteroidota</taxon>
        <taxon>Flavobacteriia</taxon>
        <taxon>Flavobacteriales</taxon>
        <taxon>Flavobacteriaceae</taxon>
        <taxon>Gaetbulibacter</taxon>
    </lineage>
</organism>
<evidence type="ECO:0000256" key="5">
    <source>
        <dbReference type="ARBA" id="ARBA00023004"/>
    </source>
</evidence>
<dbReference type="PROSITE" id="PS51318">
    <property type="entry name" value="TAT"/>
    <property type="match status" value="1"/>
</dbReference>
<keyword evidence="2" id="KW-0479">Metal-binding</keyword>
<evidence type="ECO:0000256" key="4">
    <source>
        <dbReference type="ARBA" id="ARBA00023002"/>
    </source>
</evidence>
<dbReference type="SUPFAM" id="SSF50692">
    <property type="entry name" value="ADC-like"/>
    <property type="match status" value="1"/>
</dbReference>
<dbReference type="SUPFAM" id="SSF53706">
    <property type="entry name" value="Formate dehydrogenase/DMSO reductase, domains 1-3"/>
    <property type="match status" value="1"/>
</dbReference>
<evidence type="ECO:0000256" key="2">
    <source>
        <dbReference type="ARBA" id="ARBA00022723"/>
    </source>
</evidence>
<accession>A0ABW7MV98</accession>
<keyword evidence="4" id="KW-0560">Oxidoreductase</keyword>
<keyword evidence="10" id="KW-1185">Reference proteome</keyword>